<evidence type="ECO:0000313" key="2">
    <source>
        <dbReference type="Proteomes" id="UP000289482"/>
    </source>
</evidence>
<name>A0A4Q1QHI4_9ACTN</name>
<protein>
    <submittedName>
        <fullName evidence="1">Uncharacterized protein</fullName>
    </submittedName>
</protein>
<reference evidence="1 2" key="1">
    <citation type="submission" date="2019-01" db="EMBL/GenBank/DDBJ databases">
        <title>Draft genome sequences of the type strain Streptomyces sioyaensis DSM 40032 and its novel strain, TM32, a thermotolerant antibiotics-producing actinobacterium.</title>
        <authorList>
            <person name="Nakaew N."/>
            <person name="Lumyong S."/>
            <person name="Sloan W.T."/>
            <person name="Sungthong R."/>
        </authorList>
    </citation>
    <scope>NUCLEOTIDE SEQUENCE [LARGE SCALE GENOMIC DNA]</scope>
    <source>
        <strain evidence="1 2">DSM 40032</strain>
    </source>
</reference>
<sequence>MARPWEADPSALFVRRLGKSAKELGTTKDEDGCPDIWELGNGDIAIVGRDLTDAYAARLPADVTIAADERLVVIPGRMLRSAKPDIADA</sequence>
<evidence type="ECO:0000313" key="1">
    <source>
        <dbReference type="EMBL" id="RXS58962.1"/>
    </source>
</evidence>
<dbReference type="Proteomes" id="UP000289482">
    <property type="component" value="Unassembled WGS sequence"/>
</dbReference>
<dbReference type="EMBL" id="SDIF01000174">
    <property type="protein sequence ID" value="RXS58962.1"/>
    <property type="molecule type" value="Genomic_DNA"/>
</dbReference>
<organism evidence="1 2">
    <name type="scientific">Streptomyces sioyaensis</name>
    <dbReference type="NCBI Taxonomy" id="67364"/>
    <lineage>
        <taxon>Bacteria</taxon>
        <taxon>Bacillati</taxon>
        <taxon>Actinomycetota</taxon>
        <taxon>Actinomycetes</taxon>
        <taxon>Kitasatosporales</taxon>
        <taxon>Streptomycetaceae</taxon>
        <taxon>Streptomyces</taxon>
    </lineage>
</organism>
<gene>
    <name evidence="1" type="ORF">EST54_31460</name>
</gene>
<dbReference type="GeneID" id="95782413"/>
<proteinExistence type="predicted"/>
<accession>A0A4Q1QHI4</accession>
<dbReference type="RefSeq" id="WP_129251105.1">
    <property type="nucleotide sequence ID" value="NZ_JABZEL010000009.1"/>
</dbReference>
<comment type="caution">
    <text evidence="1">The sequence shown here is derived from an EMBL/GenBank/DDBJ whole genome shotgun (WGS) entry which is preliminary data.</text>
</comment>
<keyword evidence="2" id="KW-1185">Reference proteome</keyword>
<dbReference type="AlphaFoldDB" id="A0A4Q1QHI4"/>